<name>A0A2V3IVJ2_9FLOR</name>
<evidence type="ECO:0000256" key="1">
    <source>
        <dbReference type="SAM" id="MobiDB-lite"/>
    </source>
</evidence>
<organism evidence="2 3">
    <name type="scientific">Gracilariopsis chorda</name>
    <dbReference type="NCBI Taxonomy" id="448386"/>
    <lineage>
        <taxon>Eukaryota</taxon>
        <taxon>Rhodophyta</taxon>
        <taxon>Florideophyceae</taxon>
        <taxon>Rhodymeniophycidae</taxon>
        <taxon>Gracilariales</taxon>
        <taxon>Gracilariaceae</taxon>
        <taxon>Gracilariopsis</taxon>
    </lineage>
</organism>
<gene>
    <name evidence="2" type="ORF">BWQ96_04115</name>
</gene>
<evidence type="ECO:0000313" key="3">
    <source>
        <dbReference type="Proteomes" id="UP000247409"/>
    </source>
</evidence>
<sequence length="192" mass="22135">MSRASARRYQPSAAPAPYQTPTNNPSSTEYDKSTPLPDNYSAPKSGKDYASTQNPPTDEIHMDENTNNMCWMETKKCCYLEEADGYKCKDYYAHKYSRCYAKFKTVRKCDRAEEHGKPERPKPRVNRKECTKQYYDKNYGPHVEGYPSGGESVWYDAKDLPKKPYGVQSEPQYQIPSQIPEEFSKNSGYNTN</sequence>
<comment type="caution">
    <text evidence="2">The sequence shown here is derived from an EMBL/GenBank/DDBJ whole genome shotgun (WGS) entry which is preliminary data.</text>
</comment>
<reference evidence="2 3" key="1">
    <citation type="journal article" date="2018" name="Mol. Biol. Evol.">
        <title>Analysis of the draft genome of the red seaweed Gracilariopsis chorda provides insights into genome size evolution in Rhodophyta.</title>
        <authorList>
            <person name="Lee J."/>
            <person name="Yang E.C."/>
            <person name="Graf L."/>
            <person name="Yang J.H."/>
            <person name="Qiu H."/>
            <person name="Zel Zion U."/>
            <person name="Chan C.X."/>
            <person name="Stephens T.G."/>
            <person name="Weber A.P.M."/>
            <person name="Boo G.H."/>
            <person name="Boo S.M."/>
            <person name="Kim K.M."/>
            <person name="Shin Y."/>
            <person name="Jung M."/>
            <person name="Lee S.J."/>
            <person name="Yim H.S."/>
            <person name="Lee J.H."/>
            <person name="Bhattacharya D."/>
            <person name="Yoon H.S."/>
        </authorList>
    </citation>
    <scope>NUCLEOTIDE SEQUENCE [LARGE SCALE GENOMIC DNA]</scope>
    <source>
        <strain evidence="2 3">SKKU-2015</strain>
        <tissue evidence="2">Whole body</tissue>
    </source>
</reference>
<accession>A0A2V3IVJ2</accession>
<feature type="region of interest" description="Disordered" evidence="1">
    <location>
        <begin position="112"/>
        <end position="131"/>
    </location>
</feature>
<dbReference type="Proteomes" id="UP000247409">
    <property type="component" value="Unassembled WGS sequence"/>
</dbReference>
<evidence type="ECO:0000313" key="2">
    <source>
        <dbReference type="EMBL" id="PXF46109.1"/>
    </source>
</evidence>
<protein>
    <submittedName>
        <fullName evidence="2">Uncharacterized protein</fullName>
    </submittedName>
</protein>
<feature type="compositionally biased region" description="Polar residues" evidence="1">
    <location>
        <begin position="19"/>
        <end position="28"/>
    </location>
</feature>
<keyword evidence="3" id="KW-1185">Reference proteome</keyword>
<dbReference type="AlphaFoldDB" id="A0A2V3IVJ2"/>
<feature type="region of interest" description="Disordered" evidence="1">
    <location>
        <begin position="1"/>
        <end position="61"/>
    </location>
</feature>
<feature type="region of interest" description="Disordered" evidence="1">
    <location>
        <begin position="165"/>
        <end position="192"/>
    </location>
</feature>
<dbReference type="EMBL" id="NBIV01000044">
    <property type="protein sequence ID" value="PXF46109.1"/>
    <property type="molecule type" value="Genomic_DNA"/>
</dbReference>
<proteinExistence type="predicted"/>